<protein>
    <recommendedName>
        <fullName evidence="7">3-methyl-2-oxobutanoate hydroxymethyltransferase</fullName>
        <ecNumber evidence="7">2.1.2.11</ecNumber>
    </recommendedName>
    <alternativeName>
        <fullName evidence="7">Ketopantoate hydroxymethyltransferase</fullName>
        <shortName evidence="7">KPHMT</shortName>
    </alternativeName>
</protein>
<dbReference type="GO" id="GO:0008168">
    <property type="term" value="F:methyltransferase activity"/>
    <property type="evidence" value="ECO:0007669"/>
    <property type="project" value="UniProtKB-KW"/>
</dbReference>
<feature type="binding site" evidence="7 10">
    <location>
        <position position="160"/>
    </location>
    <ligand>
        <name>Mg(2+)</name>
        <dbReference type="ChEBI" id="CHEBI:18420"/>
    </ligand>
</feature>
<keyword evidence="13" id="KW-1185">Reference proteome</keyword>
<evidence type="ECO:0000313" key="13">
    <source>
        <dbReference type="Proteomes" id="UP000199013"/>
    </source>
</evidence>
<keyword evidence="5 7" id="KW-0808">Transferase</keyword>
<organism evidence="12 13">
    <name type="scientific">Candidatus Protofrankia californiensis</name>
    <dbReference type="NCBI Taxonomy" id="1839754"/>
    <lineage>
        <taxon>Bacteria</taxon>
        <taxon>Bacillati</taxon>
        <taxon>Actinomycetota</taxon>
        <taxon>Actinomycetes</taxon>
        <taxon>Frankiales</taxon>
        <taxon>Frankiaceae</taxon>
        <taxon>Protofrankia</taxon>
    </lineage>
</organism>
<keyword evidence="12" id="KW-0489">Methyltransferase</keyword>
<sequence>MNMTAGACSSPPTSTIGEATTLYGASTASGTSGSAAATRGTATRRGRTTVRDIQAAKDRGEKWAMLTAYDATTARIFDDVGVPVLLVGDSAANVVYGYDTTVPVTVEEMLPLVRAVVRGTTHAMVIADLPFGSYQKSVEQAIDNAARFMKDGGAQAVKLEGGARVVPQVAALVAAGIPVMAHLGLTPQSVNVLGGYRVQGRGDAGDALLADALALEAAGAFAVVLEVVPSDLAARVSKELTIPVVGIGAGPDCDAQVLVWQDMAGLSDSHTRFVKHYADLRSTLTDAALRFTEEVRGGTFPTIEHSYH</sequence>
<evidence type="ECO:0000256" key="11">
    <source>
        <dbReference type="SAM" id="MobiDB-lite"/>
    </source>
</evidence>
<proteinExistence type="inferred from homology"/>
<evidence type="ECO:0000256" key="5">
    <source>
        <dbReference type="ARBA" id="ARBA00022679"/>
    </source>
</evidence>
<dbReference type="InterPro" id="IPR040442">
    <property type="entry name" value="Pyrv_kinase-like_dom_sf"/>
</dbReference>
<evidence type="ECO:0000256" key="8">
    <source>
        <dbReference type="PIRSR" id="PIRSR000388-1"/>
    </source>
</evidence>
<feature type="region of interest" description="Disordered" evidence="11">
    <location>
        <begin position="27"/>
        <end position="48"/>
    </location>
</feature>
<evidence type="ECO:0000256" key="4">
    <source>
        <dbReference type="ARBA" id="ARBA00022655"/>
    </source>
</evidence>
<evidence type="ECO:0000256" key="7">
    <source>
        <dbReference type="HAMAP-Rule" id="MF_00156"/>
    </source>
</evidence>
<name>A0A1C3P8U5_9ACTN</name>
<dbReference type="PANTHER" id="PTHR20881">
    <property type="entry name" value="3-METHYL-2-OXOBUTANOATE HYDROXYMETHYLTRANSFERASE"/>
    <property type="match status" value="1"/>
</dbReference>
<keyword evidence="7 10" id="KW-0460">Magnesium</keyword>
<evidence type="ECO:0000256" key="9">
    <source>
        <dbReference type="PIRSR" id="PIRSR000388-2"/>
    </source>
</evidence>
<dbReference type="AlphaFoldDB" id="A0A1C3P8U5"/>
<feature type="binding site" evidence="7 9">
    <location>
        <position position="158"/>
    </location>
    <ligand>
        <name>3-methyl-2-oxobutanoate</name>
        <dbReference type="ChEBI" id="CHEBI:11851"/>
    </ligand>
</feature>
<dbReference type="CDD" id="cd06557">
    <property type="entry name" value="KPHMT-like"/>
    <property type="match status" value="1"/>
</dbReference>
<dbReference type="NCBIfam" id="TIGR00222">
    <property type="entry name" value="panB"/>
    <property type="match status" value="1"/>
</dbReference>
<feature type="binding site" evidence="7 9">
    <location>
        <position position="128"/>
    </location>
    <ligand>
        <name>3-methyl-2-oxobutanoate</name>
        <dbReference type="ChEBI" id="CHEBI:11851"/>
    </ligand>
</feature>
<dbReference type="Proteomes" id="UP000199013">
    <property type="component" value="Unassembled WGS sequence"/>
</dbReference>
<dbReference type="InterPro" id="IPR003700">
    <property type="entry name" value="Pantoate_hydroxy_MeTrfase"/>
</dbReference>
<feature type="binding site" evidence="7 10">
    <location>
        <position position="89"/>
    </location>
    <ligand>
        <name>Mg(2+)</name>
        <dbReference type="ChEBI" id="CHEBI:18420"/>
    </ligand>
</feature>
<dbReference type="Pfam" id="PF02548">
    <property type="entry name" value="Pantoate_transf"/>
    <property type="match status" value="1"/>
</dbReference>
<dbReference type="EMBL" id="FLUV01002031">
    <property type="protein sequence ID" value="SBW26255.1"/>
    <property type="molecule type" value="Genomic_DNA"/>
</dbReference>
<comment type="pathway">
    <text evidence="1 7">Cofactor biosynthesis; (R)-pantothenate biosynthesis; (R)-pantoate from 3-methyl-2-oxobutanoate: step 1/2.</text>
</comment>
<dbReference type="GO" id="GO:0032259">
    <property type="term" value="P:methylation"/>
    <property type="evidence" value="ECO:0007669"/>
    <property type="project" value="UniProtKB-KW"/>
</dbReference>
<accession>A0A1C3P8U5</accession>
<dbReference type="PANTHER" id="PTHR20881:SF0">
    <property type="entry name" value="3-METHYL-2-OXOBUTANOATE HYDROXYMETHYLTRANSFERASE"/>
    <property type="match status" value="1"/>
</dbReference>
<dbReference type="SUPFAM" id="SSF51621">
    <property type="entry name" value="Phosphoenolpyruvate/pyruvate domain"/>
    <property type="match status" value="1"/>
</dbReference>
<dbReference type="Gene3D" id="3.20.20.60">
    <property type="entry name" value="Phosphoenolpyruvate-binding domains"/>
    <property type="match status" value="1"/>
</dbReference>
<comment type="similarity">
    <text evidence="2 7">Belongs to the PanB family.</text>
</comment>
<feature type="binding site" evidence="7 10">
    <location>
        <position position="128"/>
    </location>
    <ligand>
        <name>Mg(2+)</name>
        <dbReference type="ChEBI" id="CHEBI:18420"/>
    </ligand>
</feature>
<dbReference type="NCBIfam" id="NF001452">
    <property type="entry name" value="PRK00311.1"/>
    <property type="match status" value="1"/>
</dbReference>
<evidence type="ECO:0000256" key="6">
    <source>
        <dbReference type="ARBA" id="ARBA00056497"/>
    </source>
</evidence>
<gene>
    <name evidence="7 12" type="primary">panB</name>
    <name evidence="12" type="ORF">FDG2_4835</name>
</gene>
<feature type="binding site" evidence="7 9">
    <location>
        <begin position="89"/>
        <end position="90"/>
    </location>
    <ligand>
        <name>3-methyl-2-oxobutanoate</name>
        <dbReference type="ChEBI" id="CHEBI:11851"/>
    </ligand>
</feature>
<dbReference type="GO" id="GO:0000287">
    <property type="term" value="F:magnesium ion binding"/>
    <property type="evidence" value="ECO:0007669"/>
    <property type="project" value="TreeGrafter"/>
</dbReference>
<feature type="active site" description="Proton acceptor" evidence="7 8">
    <location>
        <position position="226"/>
    </location>
</feature>
<evidence type="ECO:0000256" key="10">
    <source>
        <dbReference type="PIRSR" id="PIRSR000388-3"/>
    </source>
</evidence>
<evidence type="ECO:0000256" key="2">
    <source>
        <dbReference type="ARBA" id="ARBA00008676"/>
    </source>
</evidence>
<dbReference type="FunFam" id="3.20.20.60:FF:000003">
    <property type="entry name" value="3-methyl-2-oxobutanoate hydroxymethyltransferase"/>
    <property type="match status" value="1"/>
</dbReference>
<comment type="subcellular location">
    <subcellularLocation>
        <location evidence="7">Cytoplasm</location>
    </subcellularLocation>
</comment>
<dbReference type="PIRSF" id="PIRSF000388">
    <property type="entry name" value="Pantoate_hydroxy_MeTrfase"/>
    <property type="match status" value="1"/>
</dbReference>
<keyword evidence="4 7" id="KW-0566">Pantothenate biosynthesis</keyword>
<evidence type="ECO:0000313" key="12">
    <source>
        <dbReference type="EMBL" id="SBW26255.1"/>
    </source>
</evidence>
<feature type="compositionally biased region" description="Low complexity" evidence="11">
    <location>
        <begin position="27"/>
        <end position="41"/>
    </location>
</feature>
<dbReference type="GO" id="GO:0015940">
    <property type="term" value="P:pantothenate biosynthetic process"/>
    <property type="evidence" value="ECO:0007669"/>
    <property type="project" value="UniProtKB-UniRule"/>
</dbReference>
<dbReference type="InterPro" id="IPR015813">
    <property type="entry name" value="Pyrv/PenolPyrv_kinase-like_dom"/>
</dbReference>
<dbReference type="GO" id="GO:0003864">
    <property type="term" value="F:3-methyl-2-oxobutanoate hydroxymethyltransferase activity"/>
    <property type="evidence" value="ECO:0007669"/>
    <property type="project" value="UniProtKB-UniRule"/>
</dbReference>
<dbReference type="GO" id="GO:0005737">
    <property type="term" value="C:cytoplasm"/>
    <property type="evidence" value="ECO:0007669"/>
    <property type="project" value="UniProtKB-SubCell"/>
</dbReference>
<comment type="cofactor">
    <cofactor evidence="7 10">
        <name>Mg(2+)</name>
        <dbReference type="ChEBI" id="CHEBI:18420"/>
    </cofactor>
    <text evidence="7 10">Binds 1 Mg(2+) ion per subunit.</text>
</comment>
<keyword evidence="7" id="KW-0963">Cytoplasm</keyword>
<dbReference type="HAMAP" id="MF_00156">
    <property type="entry name" value="PanB"/>
    <property type="match status" value="1"/>
</dbReference>
<keyword evidence="7 10" id="KW-0479">Metal-binding</keyword>
<evidence type="ECO:0000256" key="3">
    <source>
        <dbReference type="ARBA" id="ARBA00011424"/>
    </source>
</evidence>
<dbReference type="EC" id="2.1.2.11" evidence="7"/>
<reference evidence="13" key="1">
    <citation type="submission" date="2016-02" db="EMBL/GenBank/DDBJ databases">
        <authorList>
            <person name="Wibberg D."/>
        </authorList>
    </citation>
    <scope>NUCLEOTIDE SEQUENCE [LARGE SCALE GENOMIC DNA]</scope>
</reference>
<dbReference type="UniPathway" id="UPA00028">
    <property type="reaction ID" value="UER00003"/>
</dbReference>
<comment type="function">
    <text evidence="6 7">Catalyzes the reversible reaction in which hydroxymethyl group from 5,10-methylenetetrahydrofolate is transferred onto alpha-ketoisovalerate to form ketopantoate.</text>
</comment>
<comment type="catalytic activity">
    <reaction evidence="7">
        <text>(6R)-5,10-methylene-5,6,7,8-tetrahydrofolate + 3-methyl-2-oxobutanoate + H2O = 2-dehydropantoate + (6S)-5,6,7,8-tetrahydrofolate</text>
        <dbReference type="Rhea" id="RHEA:11824"/>
        <dbReference type="ChEBI" id="CHEBI:11561"/>
        <dbReference type="ChEBI" id="CHEBI:11851"/>
        <dbReference type="ChEBI" id="CHEBI:15377"/>
        <dbReference type="ChEBI" id="CHEBI:15636"/>
        <dbReference type="ChEBI" id="CHEBI:57453"/>
        <dbReference type="EC" id="2.1.2.11"/>
    </reaction>
</comment>
<comment type="subunit">
    <text evidence="3 7">Homodecamer; pentamer of dimers.</text>
</comment>
<evidence type="ECO:0000256" key="1">
    <source>
        <dbReference type="ARBA" id="ARBA00005033"/>
    </source>
</evidence>